<dbReference type="AlphaFoldDB" id="A0A060JAP2"/>
<dbReference type="InterPro" id="IPR058575">
    <property type="entry name" value="NTP_transf_8_dom"/>
</dbReference>
<dbReference type="Proteomes" id="UP000067708">
    <property type="component" value="Chromosome"/>
</dbReference>
<dbReference type="KEGG" id="rla:Rhola_00001210"/>
<evidence type="ECO:0000259" key="1">
    <source>
        <dbReference type="Pfam" id="PF12281"/>
    </source>
</evidence>
<name>A0A060JAP2_9MICO</name>
<dbReference type="Pfam" id="PF12281">
    <property type="entry name" value="NTP_transf_8"/>
    <property type="match status" value="1"/>
</dbReference>
<evidence type="ECO:0000313" key="2">
    <source>
        <dbReference type="EMBL" id="AIC46951.1"/>
    </source>
</evidence>
<evidence type="ECO:0000313" key="3">
    <source>
        <dbReference type="Proteomes" id="UP000067708"/>
    </source>
</evidence>
<reference evidence="2 3" key="1">
    <citation type="journal article" date="2014" name="Int. J. Syst. Evol. Microbiol.">
        <title>Rhodoluna lacicola gen. nov., sp. nov., a planktonic freshwater bacterium with stream-lined genome.</title>
        <authorList>
            <person name="Hahn M."/>
            <person name="Schmidt J."/>
            <person name="Taipale S.J."/>
            <person name="Doolittle W.F."/>
            <person name="Koll U."/>
        </authorList>
    </citation>
    <scope>NUCLEOTIDE SEQUENCE [LARGE SCALE GENOMIC DNA]</scope>
    <source>
        <strain evidence="2 3">MWH-Ta8</strain>
    </source>
</reference>
<gene>
    <name evidence="2" type="ORF">Rhola_00001210</name>
</gene>
<feature type="domain" description="Nucleotidyltransferase-like" evidence="1">
    <location>
        <begin position="14"/>
        <end position="198"/>
    </location>
</feature>
<dbReference type="HOGENOM" id="CLU_083905_0_0_11"/>
<dbReference type="eggNOG" id="ENOG5031CYZ">
    <property type="taxonomic scope" value="Bacteria"/>
</dbReference>
<proteinExistence type="predicted"/>
<dbReference type="EMBL" id="CP007490">
    <property type="protein sequence ID" value="AIC46951.1"/>
    <property type="molecule type" value="Genomic_DNA"/>
</dbReference>
<organism evidence="2 3">
    <name type="scientific">Rhodoluna lacicola</name>
    <dbReference type="NCBI Taxonomy" id="529884"/>
    <lineage>
        <taxon>Bacteria</taxon>
        <taxon>Bacillati</taxon>
        <taxon>Actinomycetota</taxon>
        <taxon>Actinomycetes</taxon>
        <taxon>Micrococcales</taxon>
        <taxon>Microbacteriaceae</taxon>
        <taxon>Luna cluster</taxon>
        <taxon>Luna-1 subcluster</taxon>
        <taxon>Rhodoluna</taxon>
    </lineage>
</organism>
<dbReference type="OrthoDB" id="3515986at2"/>
<protein>
    <recommendedName>
        <fullName evidence="1">Nucleotidyltransferase-like domain-containing protein</fullName>
    </recommendedName>
</protein>
<keyword evidence="3" id="KW-1185">Reference proteome</keyword>
<dbReference type="STRING" id="529884.Rhola_00001210"/>
<accession>A0A060JAP2</accession>
<sequence length="286" mass="31027">MFGESNLIIEAREALIDAVEALGTQAKSLILVGAQAIYLHTDQLELVVAPATKDSDFAIDSRSLDDDPVLEEKLSAAGFMRDPISRNPGAWINVKGIPVDFMVPAKLVSTKSRRSANLNPHADYVARKTEGLEAALLDNDVREIKSFSPLSSRSCRVAVAGPAALLVAKLIKVGERIDQSRISSDKDSYDIFRIFEVVDIANLVSKFVEFSENELTEVVVGKALEVLALHFASSQEAYGPASAGRVEYGIGNPDEISARLWAYSVQFLQILEKNSSATSGVTRDSK</sequence>
<dbReference type="RefSeq" id="WP_051636136.1">
    <property type="nucleotide sequence ID" value="NZ_CP007490.1"/>
</dbReference>